<dbReference type="Pfam" id="PF18138">
    <property type="entry name" value="bacHORMA_1"/>
    <property type="match status" value="1"/>
</dbReference>
<dbReference type="InterPro" id="IPR041162">
    <property type="entry name" value="Bact_HORMA_1"/>
</dbReference>
<proteinExistence type="predicted"/>
<dbReference type="AlphaFoldDB" id="A0A5E4V797"/>
<evidence type="ECO:0000256" key="1">
    <source>
        <dbReference type="SAM" id="MobiDB-lite"/>
    </source>
</evidence>
<evidence type="ECO:0000313" key="3">
    <source>
        <dbReference type="EMBL" id="VVE06730.1"/>
    </source>
</evidence>
<accession>A0A5E4V797</accession>
<protein>
    <recommendedName>
        <fullName evidence="2">Bacterial HORMA domain-containing protein</fullName>
    </recommendedName>
</protein>
<gene>
    <name evidence="3" type="ORF">PCO31111_02438</name>
</gene>
<name>A0A5E4V797_9BURK</name>
<keyword evidence="4" id="KW-1185">Reference proteome</keyword>
<evidence type="ECO:0000259" key="2">
    <source>
        <dbReference type="Pfam" id="PF18138"/>
    </source>
</evidence>
<feature type="region of interest" description="Disordered" evidence="1">
    <location>
        <begin position="128"/>
        <end position="154"/>
    </location>
</feature>
<organism evidence="3 4">
    <name type="scientific">Pandoraea communis</name>
    <dbReference type="NCBI Taxonomy" id="2508297"/>
    <lineage>
        <taxon>Bacteria</taxon>
        <taxon>Pseudomonadati</taxon>
        <taxon>Pseudomonadota</taxon>
        <taxon>Betaproteobacteria</taxon>
        <taxon>Burkholderiales</taxon>
        <taxon>Burkholderiaceae</taxon>
        <taxon>Pandoraea</taxon>
    </lineage>
</organism>
<reference evidence="3 4" key="1">
    <citation type="submission" date="2019-08" db="EMBL/GenBank/DDBJ databases">
        <authorList>
            <person name="Peeters C."/>
        </authorList>
    </citation>
    <scope>NUCLEOTIDE SEQUENCE [LARGE SCALE GENOMIC DNA]</scope>
    <source>
        <strain evidence="3 4">LMG 31111</strain>
    </source>
</reference>
<dbReference type="RefSeq" id="WP_150585134.1">
    <property type="nucleotide sequence ID" value="NZ_CABPSE010000007.1"/>
</dbReference>
<feature type="domain" description="Bacterial HORMA" evidence="2">
    <location>
        <begin position="1"/>
        <end position="161"/>
    </location>
</feature>
<dbReference type="Proteomes" id="UP000383971">
    <property type="component" value="Unassembled WGS sequence"/>
</dbReference>
<evidence type="ECO:0000313" key="4">
    <source>
        <dbReference type="Proteomes" id="UP000383971"/>
    </source>
</evidence>
<sequence length="162" mass="18050">MSYSATQTTSYTTTDIEAVVRRITADLLMIASSSEAVTEAKAKEWANDIELLAKNGYLKFADLTLLSHGVEQKATRFYVNESGSLANQRPGDARWPKVQGAHLRIVLSYNDSYTPQAREKMSGKLKVKWTPSSDDISHSQLTQSGGREYSSNGYGMERKDYI</sequence>
<dbReference type="EMBL" id="CABPSE010000007">
    <property type="protein sequence ID" value="VVE06730.1"/>
    <property type="molecule type" value="Genomic_DNA"/>
</dbReference>
<feature type="compositionally biased region" description="Polar residues" evidence="1">
    <location>
        <begin position="130"/>
        <end position="153"/>
    </location>
</feature>